<keyword evidence="4 5" id="KW-0975">Bacterial flagellum</keyword>
<reference evidence="8 9" key="1">
    <citation type="submission" date="2018-10" db="EMBL/GenBank/DDBJ databases">
        <title>Genomic Encyclopedia of Type Strains, Phase IV (KMG-IV): sequencing the most valuable type-strain genomes for metagenomic binning, comparative biology and taxonomic classification.</title>
        <authorList>
            <person name="Goeker M."/>
        </authorList>
    </citation>
    <scope>NUCLEOTIDE SEQUENCE [LARGE SCALE GENOMIC DNA]</scope>
    <source>
        <strain evidence="8 9">DSM 15521</strain>
    </source>
</reference>
<keyword evidence="3" id="KW-0175">Coiled coil</keyword>
<organism evidence="8 9">
    <name type="scientific">Thermovibrio guaymasensis</name>
    <dbReference type="NCBI Taxonomy" id="240167"/>
    <lineage>
        <taxon>Bacteria</taxon>
        <taxon>Pseudomonadati</taxon>
        <taxon>Aquificota</taxon>
        <taxon>Aquificia</taxon>
        <taxon>Desulfurobacteriales</taxon>
        <taxon>Desulfurobacteriaceae</taxon>
        <taxon>Thermovibrio</taxon>
    </lineage>
</organism>
<dbReference type="Pfam" id="PF02465">
    <property type="entry name" value="FliD_N"/>
    <property type="match status" value="1"/>
</dbReference>
<dbReference type="GO" id="GO:0071973">
    <property type="term" value="P:bacterial-type flagellum-dependent cell motility"/>
    <property type="evidence" value="ECO:0007669"/>
    <property type="project" value="TreeGrafter"/>
</dbReference>
<dbReference type="GO" id="GO:0009421">
    <property type="term" value="C:bacterial-type flagellum filament cap"/>
    <property type="evidence" value="ECO:0007669"/>
    <property type="project" value="InterPro"/>
</dbReference>
<dbReference type="PANTHER" id="PTHR30288:SF0">
    <property type="entry name" value="FLAGELLAR HOOK-ASSOCIATED PROTEIN 2"/>
    <property type="match status" value="1"/>
</dbReference>
<dbReference type="Proteomes" id="UP000280881">
    <property type="component" value="Unassembled WGS sequence"/>
</dbReference>
<dbReference type="InterPro" id="IPR003481">
    <property type="entry name" value="FliD_N"/>
</dbReference>
<keyword evidence="5" id="KW-0964">Secreted</keyword>
<keyword evidence="8" id="KW-0282">Flagellum</keyword>
<keyword evidence="8" id="KW-0969">Cilium</keyword>
<dbReference type="Pfam" id="PF07195">
    <property type="entry name" value="FliD_C"/>
    <property type="match status" value="1"/>
</dbReference>
<comment type="function">
    <text evidence="5">Required for morphogenesis and for the elongation of the flagellar filament by facilitating polymerization of the flagellin monomers at the tip of growing filament. Forms a capping structure, which prevents flagellin subunits (transported through the central channel of the flagellum) from leaking out without polymerization at the distal end.</text>
</comment>
<feature type="domain" description="Flagellar hook-associated protein 2 N-terminal" evidence="6">
    <location>
        <begin position="12"/>
        <end position="107"/>
    </location>
</feature>
<dbReference type="InterPro" id="IPR040026">
    <property type="entry name" value="FliD"/>
</dbReference>
<dbReference type="GO" id="GO:0007155">
    <property type="term" value="P:cell adhesion"/>
    <property type="evidence" value="ECO:0007669"/>
    <property type="project" value="InterPro"/>
</dbReference>
<feature type="domain" description="Flagellar hook-associated protein 2 C-terminal" evidence="7">
    <location>
        <begin position="222"/>
        <end position="422"/>
    </location>
</feature>
<dbReference type="InterPro" id="IPR010809">
    <property type="entry name" value="FliD_C"/>
</dbReference>
<name>A0A420W9P5_9BACT</name>
<dbReference type="RefSeq" id="WP_121170435.1">
    <property type="nucleotide sequence ID" value="NZ_RBIE01000001.1"/>
</dbReference>
<evidence type="ECO:0000259" key="7">
    <source>
        <dbReference type="Pfam" id="PF07195"/>
    </source>
</evidence>
<dbReference type="AlphaFoldDB" id="A0A420W9P5"/>
<keyword evidence="8" id="KW-0966">Cell projection</keyword>
<keyword evidence="9" id="KW-1185">Reference proteome</keyword>
<proteinExistence type="inferred from homology"/>
<dbReference type="GO" id="GO:0005576">
    <property type="term" value="C:extracellular region"/>
    <property type="evidence" value="ECO:0007669"/>
    <property type="project" value="UniProtKB-SubCell"/>
</dbReference>
<evidence type="ECO:0000313" key="9">
    <source>
        <dbReference type="Proteomes" id="UP000280881"/>
    </source>
</evidence>
<comment type="subcellular location">
    <subcellularLocation>
        <location evidence="5">Secreted</location>
    </subcellularLocation>
    <subcellularLocation>
        <location evidence="5">Bacterial flagellum</location>
    </subcellularLocation>
</comment>
<dbReference type="EMBL" id="RBIE01000001">
    <property type="protein sequence ID" value="RKQ64027.1"/>
    <property type="molecule type" value="Genomic_DNA"/>
</dbReference>
<sequence length="443" mass="48945">MAGEFYISGLASDFDYQAYLDKMRELKMLPVRQLQHNEQLLLAKKQAISQVHSLLKDLLDKATSLENPDIYNTISVSSSDTSVVTATVDGNPVKGTYKVEVNQLAQANTYKVGTLEPIKDLDSPITKDGSLIIKYLDDGEEKTLKVDYNGKSLREIADEINASGRIKATVINLGTSDSPDYQLLITSEKTGLNNRITGIDDTLDNNGIFSESSDDTYETISAQDAKFFLNGVEFTSSVNDGIEVVDGLSISLKGKGTADLTVTEDFSSLKSALEDFLKAYNDLKNGLDSLTAKGAPLEGEYSLYSITSFLFREISTQLGSLGLIEAVGTVEDTKGNLALNSEAFDSFVKNPEIFDKIKSLADTVENYLNAYDVSFTRQENVISERIDSIESRISFMKDMINKELEMERLRFARLETYLSNMKSLQTRIEAFASSLSQQTNKKG</sequence>
<dbReference type="PANTHER" id="PTHR30288">
    <property type="entry name" value="FLAGELLAR CAP/ASSEMBLY PROTEIN FLID"/>
    <property type="match status" value="1"/>
</dbReference>
<evidence type="ECO:0000256" key="5">
    <source>
        <dbReference type="RuleBase" id="RU362066"/>
    </source>
</evidence>
<evidence type="ECO:0000259" key="6">
    <source>
        <dbReference type="Pfam" id="PF02465"/>
    </source>
</evidence>
<comment type="similarity">
    <text evidence="1 5">Belongs to the FliD family.</text>
</comment>
<dbReference type="GO" id="GO:0009424">
    <property type="term" value="C:bacterial-type flagellum hook"/>
    <property type="evidence" value="ECO:0007669"/>
    <property type="project" value="UniProtKB-UniRule"/>
</dbReference>
<comment type="subunit">
    <text evidence="2 5">Homopentamer.</text>
</comment>
<accession>A0A420W9P5</accession>
<evidence type="ECO:0000256" key="3">
    <source>
        <dbReference type="ARBA" id="ARBA00023054"/>
    </source>
</evidence>
<gene>
    <name evidence="8" type="ORF">C7457_0917</name>
</gene>
<evidence type="ECO:0000256" key="1">
    <source>
        <dbReference type="ARBA" id="ARBA00009764"/>
    </source>
</evidence>
<evidence type="ECO:0000256" key="4">
    <source>
        <dbReference type="ARBA" id="ARBA00023143"/>
    </source>
</evidence>
<evidence type="ECO:0000313" key="8">
    <source>
        <dbReference type="EMBL" id="RKQ64027.1"/>
    </source>
</evidence>
<evidence type="ECO:0000256" key="2">
    <source>
        <dbReference type="ARBA" id="ARBA00011255"/>
    </source>
</evidence>
<protein>
    <recommendedName>
        <fullName evidence="5">Flagellar hook-associated protein 2</fullName>
        <shortName evidence="5">HAP2</shortName>
    </recommendedName>
    <alternativeName>
        <fullName evidence="5">Flagellar cap protein</fullName>
    </alternativeName>
</protein>
<comment type="caution">
    <text evidence="8">The sequence shown here is derived from an EMBL/GenBank/DDBJ whole genome shotgun (WGS) entry which is preliminary data.</text>
</comment>
<dbReference type="OrthoDB" id="9908at2"/>